<dbReference type="Pfam" id="PF20199">
    <property type="entry name" value="RepSA"/>
    <property type="match status" value="1"/>
</dbReference>
<proteinExistence type="predicted"/>
<name>A0ABV7WN40_9MICO</name>
<evidence type="ECO:0000256" key="1">
    <source>
        <dbReference type="SAM" id="MobiDB-lite"/>
    </source>
</evidence>
<feature type="compositionally biased region" description="Acidic residues" evidence="1">
    <location>
        <begin position="99"/>
        <end position="110"/>
    </location>
</feature>
<accession>A0ABV7WN40</accession>
<protein>
    <submittedName>
        <fullName evidence="2">Replication initiator</fullName>
    </submittedName>
</protein>
<comment type="caution">
    <text evidence="2">The sequence shown here is derived from an EMBL/GenBank/DDBJ whole genome shotgun (WGS) entry which is preliminary data.</text>
</comment>
<dbReference type="InterPro" id="IPR046828">
    <property type="entry name" value="RepSA"/>
</dbReference>
<feature type="compositionally biased region" description="Basic and acidic residues" evidence="1">
    <location>
        <begin position="130"/>
        <end position="164"/>
    </location>
</feature>
<evidence type="ECO:0000313" key="2">
    <source>
        <dbReference type="EMBL" id="MFC3689956.1"/>
    </source>
</evidence>
<keyword evidence="3" id="KW-1185">Reference proteome</keyword>
<feature type="compositionally biased region" description="Polar residues" evidence="1">
    <location>
        <begin position="563"/>
        <end position="573"/>
    </location>
</feature>
<feature type="region of interest" description="Disordered" evidence="1">
    <location>
        <begin position="89"/>
        <end position="164"/>
    </location>
</feature>
<dbReference type="Proteomes" id="UP001595685">
    <property type="component" value="Unassembled WGS sequence"/>
</dbReference>
<feature type="region of interest" description="Disordered" evidence="1">
    <location>
        <begin position="543"/>
        <end position="573"/>
    </location>
</feature>
<organism evidence="2 3">
    <name type="scientific">Aquipuribacter hungaricus</name>
    <dbReference type="NCBI Taxonomy" id="545624"/>
    <lineage>
        <taxon>Bacteria</taxon>
        <taxon>Bacillati</taxon>
        <taxon>Actinomycetota</taxon>
        <taxon>Actinomycetes</taxon>
        <taxon>Micrococcales</taxon>
        <taxon>Intrasporangiaceae</taxon>
        <taxon>Aquipuribacter</taxon>
    </lineage>
</organism>
<dbReference type="RefSeq" id="WP_340289683.1">
    <property type="nucleotide sequence ID" value="NZ_JBBEOI010000010.1"/>
</dbReference>
<evidence type="ECO:0000313" key="3">
    <source>
        <dbReference type="Proteomes" id="UP001595685"/>
    </source>
</evidence>
<reference evidence="3" key="1">
    <citation type="journal article" date="2019" name="Int. J. Syst. Evol. Microbiol.">
        <title>The Global Catalogue of Microorganisms (GCM) 10K type strain sequencing project: providing services to taxonomists for standard genome sequencing and annotation.</title>
        <authorList>
            <consortium name="The Broad Institute Genomics Platform"/>
            <consortium name="The Broad Institute Genome Sequencing Center for Infectious Disease"/>
            <person name="Wu L."/>
            <person name="Ma J."/>
        </authorList>
    </citation>
    <scope>NUCLEOTIDE SEQUENCE [LARGE SCALE GENOMIC DNA]</scope>
    <source>
        <strain evidence="3">NCAIM B.02333</strain>
    </source>
</reference>
<dbReference type="EMBL" id="JBHRWW010000014">
    <property type="protein sequence ID" value="MFC3689956.1"/>
    <property type="molecule type" value="Genomic_DNA"/>
</dbReference>
<gene>
    <name evidence="2" type="ORF">ACFOLH_16525</name>
</gene>
<sequence>MSALARVDAAGKVWTSSQQRVVDDPTLRVDGRQVRTWAEHAGVCVRPLLRQVTDRDTGDVTRVPIPCKSTRDKVCPPCADKARRVRQQQCREGWHRDDEPDTDQVADDLDDGRPHLDEVAEDGATDQADDERTDRRTRSTRRRDDAADLPRVPQEDRTVGRTWTGRDGKVYRPSMFVTLTLPSYGRVIPGTGTPIDAESYDYRRAALDAIHLPRLLARWVQNLRRCAGYRAQYFAAIEPQKRLAPHVHFAIRGAVPRQVLRDVTRATYVQVWWPPFDHVVYDASSTGLPVWDAGAYRDPLNGAPLPTWDEAMDDLDAQLDADPGQPAGHTMRFGRQTDIKGILGDSADADRTIRYLTKYLTKSLADLFTDHNQLEDDPVDFDNPRSARTRARMLASRAAFDTHVDRLHEEVRWLPCSPECANWLRHGIQPKDCAPGMEPGACEKRAHDRDNLGYGGRRVQVSKQWSGKTLAEHRADRATVVRQTLLAAGIAPPDVDRMAVDAVLDDGRPRFVWADIPMPEADYAAAILAAVQERNRWREQYEHAKRQLDPGGTGPPGRAVDNPLSNPLSGHAA</sequence>
<feature type="compositionally biased region" description="Acidic residues" evidence="1">
    <location>
        <begin position="119"/>
        <end position="129"/>
    </location>
</feature>